<evidence type="ECO:0000256" key="1">
    <source>
        <dbReference type="ARBA" id="ARBA00022679"/>
    </source>
</evidence>
<evidence type="ECO:0000259" key="2">
    <source>
        <dbReference type="SMART" id="SM00672"/>
    </source>
</evidence>
<dbReference type="GO" id="GO:0016740">
    <property type="term" value="F:transferase activity"/>
    <property type="evidence" value="ECO:0007669"/>
    <property type="project" value="UniProtKB-KW"/>
</dbReference>
<dbReference type="PANTHER" id="PTHR12203:SF35">
    <property type="entry name" value="PROTEIN O-GLUCOSYLTRANSFERASE 1"/>
    <property type="match status" value="1"/>
</dbReference>
<keyword evidence="1 3" id="KW-0808">Transferase</keyword>
<sequence>MKLLYYIKHALLNVTPSRCFNFHKDRLDGEFRELSNYVLGRVNYYVNLNNEFTLPVESVAIKNYKRKGYTSYYFDLKEFLHYFPKDFKFEYYFGDETHIEPVPTLFKARPIEGDNKNSVLFKLDKRRHFRFVDDKLSFTEKKDMAVFRGAVTQPHRIKFMQALFGNPLVDAGQSNESQDHPEWKKPFMSVEEQLQYKFLVCLEGNDVASNLKWAMSSNSVVVTPKMKFETWFMEGTLEAGKHYIEVKDDFSDFEEKINYYIEHPEEAEKIINNAHEYIKPFMNEKLEQLVCIKTLERYFQLSGQYEKSK</sequence>
<proteinExistence type="predicted"/>
<evidence type="ECO:0000313" key="3">
    <source>
        <dbReference type="EMBL" id="UUM30484.1"/>
    </source>
</evidence>
<accession>A0ABY5LHW2</accession>
<dbReference type="PANTHER" id="PTHR12203">
    <property type="entry name" value="KDEL LYS-ASP-GLU-LEU CONTAINING - RELATED"/>
    <property type="match status" value="1"/>
</dbReference>
<dbReference type="Proteomes" id="UP001058602">
    <property type="component" value="Chromosome 1"/>
</dbReference>
<dbReference type="Pfam" id="PF05686">
    <property type="entry name" value="Glyco_transf_90"/>
    <property type="match status" value="1"/>
</dbReference>
<evidence type="ECO:0000313" key="4">
    <source>
        <dbReference type="Proteomes" id="UP001058602"/>
    </source>
</evidence>
<reference evidence="3" key="1">
    <citation type="submission" date="2022-07" db="EMBL/GenBank/DDBJ databases">
        <title>Complete genome of Vibrio japonicus strain JCM 31412T and phylogenomic assessment of the Nereis clade of the genus Vibrio.</title>
        <authorList>
            <person name="Shlafstein M.D."/>
            <person name="Emsley S.A."/>
            <person name="Ushijima B."/>
            <person name="Videau P."/>
            <person name="Saw J.H."/>
        </authorList>
    </citation>
    <scope>NUCLEOTIDE SEQUENCE</scope>
    <source>
        <strain evidence="3">JCM 31412</strain>
    </source>
</reference>
<feature type="domain" description="Glycosyl transferase CAP10" evidence="2">
    <location>
        <begin position="72"/>
        <end position="290"/>
    </location>
</feature>
<keyword evidence="4" id="KW-1185">Reference proteome</keyword>
<dbReference type="EMBL" id="CP102096">
    <property type="protein sequence ID" value="UUM30484.1"/>
    <property type="molecule type" value="Genomic_DNA"/>
</dbReference>
<protein>
    <submittedName>
        <fullName evidence="3">Glycosyl transferase family 90</fullName>
    </submittedName>
</protein>
<organism evidence="3 4">
    <name type="scientific">Vibrio japonicus</name>
    <dbReference type="NCBI Taxonomy" id="1824638"/>
    <lineage>
        <taxon>Bacteria</taxon>
        <taxon>Pseudomonadati</taxon>
        <taxon>Pseudomonadota</taxon>
        <taxon>Gammaproteobacteria</taxon>
        <taxon>Vibrionales</taxon>
        <taxon>Vibrionaceae</taxon>
        <taxon>Vibrio</taxon>
    </lineage>
</organism>
<gene>
    <name evidence="3" type="ORF">NP165_12490</name>
</gene>
<dbReference type="InterPro" id="IPR051091">
    <property type="entry name" value="O-Glucosyltr/Glycosyltrsf_90"/>
</dbReference>
<name>A0ABY5LHW2_9VIBR</name>
<dbReference type="InterPro" id="IPR006598">
    <property type="entry name" value="CAP10"/>
</dbReference>
<dbReference type="SMART" id="SM00672">
    <property type="entry name" value="CAP10"/>
    <property type="match status" value="1"/>
</dbReference>